<name>A0ACC0CB54_CATRO</name>
<gene>
    <name evidence="1" type="ORF">M9H77_03251</name>
</gene>
<accession>A0ACC0CB54</accession>
<dbReference type="EMBL" id="CM044701">
    <property type="protein sequence ID" value="KAI5682023.1"/>
    <property type="molecule type" value="Genomic_DNA"/>
</dbReference>
<evidence type="ECO:0000313" key="2">
    <source>
        <dbReference type="Proteomes" id="UP001060085"/>
    </source>
</evidence>
<protein>
    <submittedName>
        <fullName evidence="1">Uncharacterized protein</fullName>
    </submittedName>
</protein>
<evidence type="ECO:0000313" key="1">
    <source>
        <dbReference type="EMBL" id="KAI5682023.1"/>
    </source>
</evidence>
<dbReference type="Proteomes" id="UP001060085">
    <property type="component" value="Linkage Group LG01"/>
</dbReference>
<comment type="caution">
    <text evidence="1">The sequence shown here is derived from an EMBL/GenBank/DDBJ whole genome shotgun (WGS) entry which is preliminary data.</text>
</comment>
<keyword evidence="2" id="KW-1185">Reference proteome</keyword>
<sequence length="118" mass="13758">MGSGSPIDDLLESGTIRLLDWNNSMTDIQLDMRFVDKVQTINAVHKWSISVRHEYRVMKIANDPEIPVSNIIQEVQKMGQEQILMCRRYIRDKRTEELTKRIFIQSGMRTFGGTFLLI</sequence>
<organism evidence="1 2">
    <name type="scientific">Catharanthus roseus</name>
    <name type="common">Madagascar periwinkle</name>
    <name type="synonym">Vinca rosea</name>
    <dbReference type="NCBI Taxonomy" id="4058"/>
    <lineage>
        <taxon>Eukaryota</taxon>
        <taxon>Viridiplantae</taxon>
        <taxon>Streptophyta</taxon>
        <taxon>Embryophyta</taxon>
        <taxon>Tracheophyta</taxon>
        <taxon>Spermatophyta</taxon>
        <taxon>Magnoliopsida</taxon>
        <taxon>eudicotyledons</taxon>
        <taxon>Gunneridae</taxon>
        <taxon>Pentapetalae</taxon>
        <taxon>asterids</taxon>
        <taxon>lamiids</taxon>
        <taxon>Gentianales</taxon>
        <taxon>Apocynaceae</taxon>
        <taxon>Rauvolfioideae</taxon>
        <taxon>Vinceae</taxon>
        <taxon>Catharanthinae</taxon>
        <taxon>Catharanthus</taxon>
    </lineage>
</organism>
<proteinExistence type="predicted"/>
<reference evidence="2" key="1">
    <citation type="journal article" date="2023" name="Nat. Plants">
        <title>Single-cell RNA sequencing provides a high-resolution roadmap for understanding the multicellular compartmentation of specialized metabolism.</title>
        <authorList>
            <person name="Sun S."/>
            <person name="Shen X."/>
            <person name="Li Y."/>
            <person name="Li Y."/>
            <person name="Wang S."/>
            <person name="Li R."/>
            <person name="Zhang H."/>
            <person name="Shen G."/>
            <person name="Guo B."/>
            <person name="Wei J."/>
            <person name="Xu J."/>
            <person name="St-Pierre B."/>
            <person name="Chen S."/>
            <person name="Sun C."/>
        </authorList>
    </citation>
    <scope>NUCLEOTIDE SEQUENCE [LARGE SCALE GENOMIC DNA]</scope>
</reference>